<dbReference type="PANTHER" id="PTHR21064">
    <property type="entry name" value="AMINOGLYCOSIDE PHOSPHOTRANSFERASE DOMAIN-CONTAINING PROTEIN-RELATED"/>
    <property type="match status" value="1"/>
</dbReference>
<comment type="similarity">
    <text evidence="2">Belongs to the aminoglycoside phosphotransferase family.</text>
</comment>
<keyword evidence="3" id="KW-0963">Cytoplasm</keyword>
<dbReference type="InterPro" id="IPR050249">
    <property type="entry name" value="Pseudomonas-type_ThrB"/>
</dbReference>
<evidence type="ECO:0000256" key="4">
    <source>
        <dbReference type="ARBA" id="ARBA00022679"/>
    </source>
</evidence>
<keyword evidence="13" id="KW-1185">Reference proteome</keyword>
<proteinExistence type="inferred from homology"/>
<dbReference type="InterPro" id="IPR002575">
    <property type="entry name" value="Aminoglycoside_PTrfase"/>
</dbReference>
<reference evidence="12" key="1">
    <citation type="submission" date="2021-03" db="EMBL/GenBank/DDBJ databases">
        <authorList>
            <person name="Bekaert M."/>
        </authorList>
    </citation>
    <scope>NUCLEOTIDE SEQUENCE</scope>
</reference>
<keyword evidence="4 12" id="KW-0808">Transferase</keyword>
<comment type="function">
    <text evidence="7">Catalyzes the GTP-dependent phosphorylation of 5-hydroxy-L-lysine.</text>
</comment>
<evidence type="ECO:0000313" key="12">
    <source>
        <dbReference type="EMBL" id="CAG2229685.1"/>
    </source>
</evidence>
<comment type="caution">
    <text evidence="12">The sequence shown here is derived from an EMBL/GenBank/DDBJ whole genome shotgun (WGS) entry which is preliminary data.</text>
</comment>
<dbReference type="EMBL" id="CAJPWZ010002035">
    <property type="protein sequence ID" value="CAG2229685.1"/>
    <property type="molecule type" value="Genomic_DNA"/>
</dbReference>
<feature type="domain" description="Aminoglycoside phosphotransferase" evidence="11">
    <location>
        <begin position="128"/>
        <end position="343"/>
    </location>
</feature>
<dbReference type="GO" id="GO:0047992">
    <property type="term" value="F:hydroxylysine kinase activity"/>
    <property type="evidence" value="ECO:0007669"/>
    <property type="project" value="UniProtKB-EC"/>
</dbReference>
<dbReference type="EC" id="2.7.1.81" evidence="8"/>
<dbReference type="Pfam" id="PF01636">
    <property type="entry name" value="APH"/>
    <property type="match status" value="1"/>
</dbReference>
<evidence type="ECO:0000256" key="8">
    <source>
        <dbReference type="ARBA" id="ARBA00038873"/>
    </source>
</evidence>
<comment type="catalytic activity">
    <reaction evidence="6">
        <text>(5R)-5-hydroxy-L-lysine + GTP = (5R)-5-phosphooxy-L-lysine + GDP + H(+)</text>
        <dbReference type="Rhea" id="RHEA:19049"/>
        <dbReference type="ChEBI" id="CHEBI:15378"/>
        <dbReference type="ChEBI" id="CHEBI:37565"/>
        <dbReference type="ChEBI" id="CHEBI:57882"/>
        <dbReference type="ChEBI" id="CHEBI:58189"/>
        <dbReference type="ChEBI" id="CHEBI:58357"/>
        <dbReference type="EC" id="2.7.1.81"/>
    </reaction>
</comment>
<dbReference type="Proteomes" id="UP000683360">
    <property type="component" value="Unassembled WGS sequence"/>
</dbReference>
<evidence type="ECO:0000256" key="6">
    <source>
        <dbReference type="ARBA" id="ARBA00036820"/>
    </source>
</evidence>
<dbReference type="Gene3D" id="3.30.200.20">
    <property type="entry name" value="Phosphorylase Kinase, domain 1"/>
    <property type="match status" value="1"/>
</dbReference>
<dbReference type="GO" id="GO:0005737">
    <property type="term" value="C:cytoplasm"/>
    <property type="evidence" value="ECO:0007669"/>
    <property type="project" value="UniProtKB-SubCell"/>
</dbReference>
<evidence type="ECO:0000256" key="9">
    <source>
        <dbReference type="ARBA" id="ARBA00040505"/>
    </source>
</evidence>
<dbReference type="PANTHER" id="PTHR21064:SF1">
    <property type="entry name" value="HYDROXYLYSINE KINASE"/>
    <property type="match status" value="1"/>
</dbReference>
<dbReference type="AlphaFoldDB" id="A0A8S3T726"/>
<dbReference type="Gene3D" id="3.90.1200.10">
    <property type="match status" value="1"/>
</dbReference>
<evidence type="ECO:0000256" key="3">
    <source>
        <dbReference type="ARBA" id="ARBA00022490"/>
    </source>
</evidence>
<evidence type="ECO:0000313" key="13">
    <source>
        <dbReference type="Proteomes" id="UP000683360"/>
    </source>
</evidence>
<feature type="region of interest" description="Disordered" evidence="10">
    <location>
        <begin position="32"/>
        <end position="51"/>
    </location>
</feature>
<evidence type="ECO:0000256" key="10">
    <source>
        <dbReference type="SAM" id="MobiDB-lite"/>
    </source>
</evidence>
<evidence type="ECO:0000256" key="5">
    <source>
        <dbReference type="ARBA" id="ARBA00022777"/>
    </source>
</evidence>
<comment type="subcellular location">
    <subcellularLocation>
        <location evidence="1">Cytoplasm</location>
    </subcellularLocation>
</comment>
<evidence type="ECO:0000256" key="1">
    <source>
        <dbReference type="ARBA" id="ARBA00004496"/>
    </source>
</evidence>
<evidence type="ECO:0000256" key="2">
    <source>
        <dbReference type="ARBA" id="ARBA00006219"/>
    </source>
</evidence>
<gene>
    <name evidence="12" type="ORF">MEDL_42578</name>
</gene>
<organism evidence="12 13">
    <name type="scientific">Mytilus edulis</name>
    <name type="common">Blue mussel</name>
    <dbReference type="NCBI Taxonomy" id="6550"/>
    <lineage>
        <taxon>Eukaryota</taxon>
        <taxon>Metazoa</taxon>
        <taxon>Spiralia</taxon>
        <taxon>Lophotrochozoa</taxon>
        <taxon>Mollusca</taxon>
        <taxon>Bivalvia</taxon>
        <taxon>Autobranchia</taxon>
        <taxon>Pteriomorphia</taxon>
        <taxon>Mytilida</taxon>
        <taxon>Mytiloidea</taxon>
        <taxon>Mytilidae</taxon>
        <taxon>Mytilinae</taxon>
        <taxon>Mytilus</taxon>
    </lineage>
</organism>
<evidence type="ECO:0000259" key="11">
    <source>
        <dbReference type="Pfam" id="PF01636"/>
    </source>
</evidence>
<dbReference type="SUPFAM" id="SSF56112">
    <property type="entry name" value="Protein kinase-like (PK-like)"/>
    <property type="match status" value="1"/>
</dbReference>
<dbReference type="OrthoDB" id="9973935at2759"/>
<name>A0A8S3T726_MYTED</name>
<protein>
    <recommendedName>
        <fullName evidence="9">Hydroxylysine kinase</fullName>
        <ecNumber evidence="8">2.7.1.81</ecNumber>
    </recommendedName>
</protein>
<accession>A0A8S3T726</accession>
<evidence type="ECO:0000256" key="7">
    <source>
        <dbReference type="ARBA" id="ARBA00037368"/>
    </source>
</evidence>
<sequence length="449" mass="51968">MGRNGNLWLVNKQKLWVNPRYKRSSMYLNSTDSQSKMLDGAPSQSQNKSSIEDQLNDLNADKSKPLFKPNQQNKPLIPNNFISDFALKLYGMNVLKFEELNSFDDRNYHITVDPVIKNAYIKDFNKTGYVLKVLNLKDSKTPGLIEAQHAILKHLRMKKFPVQEFVQNIEGKMWSLQGVTKESKEVDGPYIFYMLKYMEGDIAISKPYIPATLFNIGKFVGRLQVALEDFDDAFLRERNFQWNLAECPRILDFVFALKSKEDAQLVNVIIKEFIEEVKPVLCQLRKVLIHGDLNENNILLKEGCDQSSVPQETRHCDVIGIIDFLDMNNSYTIADLAILIAHMSTECKCMDPLDSGGHIIAGYLTERKLTTSEIDILRTLICCRISNVVVMSGYTLTMDPGNKYILSYIERYKPLLWKYWNTSKAELHERWKTILKEYGMNHLYMVKKW</sequence>
<keyword evidence="5" id="KW-0418">Kinase</keyword>
<dbReference type="InterPro" id="IPR011009">
    <property type="entry name" value="Kinase-like_dom_sf"/>
</dbReference>